<dbReference type="PANTHER" id="PTHR45128:SF1">
    <property type="entry name" value="S-ADENOSYLMETHIONINE-DEPENDENT METHYLTRANSFERASE RV2258C"/>
    <property type="match status" value="1"/>
</dbReference>
<keyword evidence="3" id="KW-0489">Methyltransferase</keyword>
<evidence type="ECO:0000259" key="1">
    <source>
        <dbReference type="Pfam" id="PF13847"/>
    </source>
</evidence>
<dbReference type="KEGG" id="ach:Achl_1793"/>
<dbReference type="EMBL" id="CP001341">
    <property type="protein sequence ID" value="ACL39770.1"/>
    <property type="molecule type" value="Genomic_DNA"/>
</dbReference>
<evidence type="ECO:0000313" key="3">
    <source>
        <dbReference type="EMBL" id="ACL39770.1"/>
    </source>
</evidence>
<dbReference type="eggNOG" id="COG2226">
    <property type="taxonomic scope" value="Bacteria"/>
</dbReference>
<dbReference type="PANTHER" id="PTHR45128">
    <property type="entry name" value="METHYLTRANSFERASE TYPE 11"/>
    <property type="match status" value="1"/>
</dbReference>
<dbReference type="Gene3D" id="1.10.10.10">
    <property type="entry name" value="Winged helix-like DNA-binding domain superfamily/Winged helix DNA-binding domain"/>
    <property type="match status" value="1"/>
</dbReference>
<dbReference type="OrthoDB" id="9801363at2"/>
<dbReference type="InterPro" id="IPR048711">
    <property type="entry name" value="WHD_Rv2258c"/>
</dbReference>
<keyword evidence="4" id="KW-1185">Reference proteome</keyword>
<dbReference type="InterPro" id="IPR036388">
    <property type="entry name" value="WH-like_DNA-bd_sf"/>
</dbReference>
<feature type="domain" description="Methyltransferase" evidence="1">
    <location>
        <begin position="178"/>
        <end position="293"/>
    </location>
</feature>
<dbReference type="STRING" id="452863.Achl_1793"/>
<organism evidence="3 4">
    <name type="scientific">Pseudarthrobacter chlorophenolicus (strain ATCC 700700 / DSM 12829 / CIP 107037 / JCM 12360 / KCTC 9906 / NCIMB 13794 / A6)</name>
    <name type="common">Arthrobacter chlorophenolicus</name>
    <dbReference type="NCBI Taxonomy" id="452863"/>
    <lineage>
        <taxon>Bacteria</taxon>
        <taxon>Bacillati</taxon>
        <taxon>Actinomycetota</taxon>
        <taxon>Actinomycetes</taxon>
        <taxon>Micrococcales</taxon>
        <taxon>Micrococcaceae</taxon>
        <taxon>Pseudarthrobacter</taxon>
    </lineage>
</organism>
<evidence type="ECO:0000259" key="2">
    <source>
        <dbReference type="Pfam" id="PF21320"/>
    </source>
</evidence>
<dbReference type="InterPro" id="IPR036390">
    <property type="entry name" value="WH_DNA-bd_sf"/>
</dbReference>
<accession>B8H7J0</accession>
<dbReference type="Gene3D" id="3.40.50.150">
    <property type="entry name" value="Vaccinia Virus protein VP39"/>
    <property type="match status" value="1"/>
</dbReference>
<name>B8H7J0_PSECP</name>
<dbReference type="InterPro" id="IPR025714">
    <property type="entry name" value="Methyltranfer_dom"/>
</dbReference>
<dbReference type="HOGENOM" id="CLU_063529_1_1_11"/>
<dbReference type="Pfam" id="PF21320">
    <property type="entry name" value="WHD_Rv2258c"/>
    <property type="match status" value="1"/>
</dbReference>
<dbReference type="InterPro" id="IPR029063">
    <property type="entry name" value="SAM-dependent_MTases_sf"/>
</dbReference>
<protein>
    <submittedName>
        <fullName evidence="3">Methyltransferase type 11</fullName>
    </submittedName>
</protein>
<feature type="domain" description="S-adenosylmethionine-dependent methyltransferase Rv2258c-like winged HTH" evidence="2">
    <location>
        <begin position="32"/>
        <end position="98"/>
    </location>
</feature>
<dbReference type="GO" id="GO:0032259">
    <property type="term" value="P:methylation"/>
    <property type="evidence" value="ECO:0007669"/>
    <property type="project" value="UniProtKB-KW"/>
</dbReference>
<sequence length="360" mass="37797">MTTYQAETAAEASAESTDAAAARLMGILNDGSAAVLISIGHQTGLFDVLAALPPATSTQIADASGLNERYVREWLGGMVTTGIVHYGPATKTYALDPAYVPSMTGTGVDNLARTLTFVTLMGEVAGKVAGKFRTGGGLHYAEYPGFVAIQAADSASVHDFSLVDVILPLSGRVSDLQAGITVADIGCGAGHAINLMAQAFPASSFTGYDFFEEAIDAGRTEAQQLGLANVRFELADAAALELREELDLITVFDAVHDQAHPAAVLRNIRRALKPGGTFLMVDIKASSNLEENVDLPWAAFLYAISTTHCMSVSLAQDGDGLGTVWGVQQAEAMLRGAGFNEVRVLDLAEDPFNAYFVASV</sequence>
<dbReference type="InterPro" id="IPR053173">
    <property type="entry name" value="SAM-binding_MTase"/>
</dbReference>
<evidence type="ECO:0000313" key="4">
    <source>
        <dbReference type="Proteomes" id="UP000002505"/>
    </source>
</evidence>
<dbReference type="GO" id="GO:0008168">
    <property type="term" value="F:methyltransferase activity"/>
    <property type="evidence" value="ECO:0007669"/>
    <property type="project" value="UniProtKB-KW"/>
</dbReference>
<keyword evidence="3" id="KW-0808">Transferase</keyword>
<proteinExistence type="predicted"/>
<dbReference type="RefSeq" id="WP_015936990.1">
    <property type="nucleotide sequence ID" value="NC_011886.1"/>
</dbReference>
<reference evidence="3" key="1">
    <citation type="submission" date="2009-01" db="EMBL/GenBank/DDBJ databases">
        <title>Complete sequence of chromosome of Arthrobacter chlorophenolicus A6.</title>
        <authorList>
            <consortium name="US DOE Joint Genome Institute"/>
            <person name="Lucas S."/>
            <person name="Copeland A."/>
            <person name="Lapidus A."/>
            <person name="Glavina del Rio T."/>
            <person name="Tice H."/>
            <person name="Bruce D."/>
            <person name="Goodwin L."/>
            <person name="Pitluck S."/>
            <person name="Goltsman E."/>
            <person name="Clum A."/>
            <person name="Larimer F."/>
            <person name="Land M."/>
            <person name="Hauser L."/>
            <person name="Kyrpides N."/>
            <person name="Mikhailova N."/>
            <person name="Jansson J."/>
            <person name="Richardson P."/>
        </authorList>
    </citation>
    <scope>NUCLEOTIDE SEQUENCE [LARGE SCALE GENOMIC DNA]</scope>
    <source>
        <strain evidence="3">A6</strain>
    </source>
</reference>
<dbReference type="AlphaFoldDB" id="B8H7J0"/>
<dbReference type="SUPFAM" id="SSF46785">
    <property type="entry name" value="Winged helix' DNA-binding domain"/>
    <property type="match status" value="1"/>
</dbReference>
<gene>
    <name evidence="3" type="ordered locus">Achl_1793</name>
</gene>
<dbReference type="Proteomes" id="UP000002505">
    <property type="component" value="Chromosome"/>
</dbReference>
<dbReference type="SUPFAM" id="SSF53335">
    <property type="entry name" value="S-adenosyl-L-methionine-dependent methyltransferases"/>
    <property type="match status" value="1"/>
</dbReference>
<dbReference type="Pfam" id="PF13847">
    <property type="entry name" value="Methyltransf_31"/>
    <property type="match status" value="1"/>
</dbReference>
<dbReference type="CDD" id="cd02440">
    <property type="entry name" value="AdoMet_MTases"/>
    <property type="match status" value="1"/>
</dbReference>